<evidence type="ECO:0000256" key="8">
    <source>
        <dbReference type="SAM" id="MobiDB-lite"/>
    </source>
</evidence>
<dbReference type="InterPro" id="IPR006634">
    <property type="entry name" value="TLC-dom"/>
</dbReference>
<reference evidence="11" key="1">
    <citation type="submission" date="2021-10" db="EMBL/GenBank/DDBJ databases">
        <title>Tropical sea cucumber genome reveals ecological adaptation and Cuvierian tubules defense mechanism.</title>
        <authorList>
            <person name="Chen T."/>
        </authorList>
    </citation>
    <scope>NUCLEOTIDE SEQUENCE</scope>
    <source>
        <strain evidence="11">Nanhai2018</strain>
        <tissue evidence="11">Muscle</tissue>
    </source>
</reference>
<evidence type="ECO:0000256" key="7">
    <source>
        <dbReference type="PROSITE-ProRule" id="PRU00205"/>
    </source>
</evidence>
<feature type="compositionally biased region" description="Acidic residues" evidence="8">
    <location>
        <begin position="373"/>
        <end position="383"/>
    </location>
</feature>
<comment type="pathway">
    <text evidence="3">Sphingolipid metabolism.</text>
</comment>
<dbReference type="EMBL" id="JAIZAY010000009">
    <property type="protein sequence ID" value="KAJ8035629.1"/>
    <property type="molecule type" value="Genomic_DNA"/>
</dbReference>
<evidence type="ECO:0000259" key="10">
    <source>
        <dbReference type="PROSITE" id="PS50922"/>
    </source>
</evidence>
<sequence length="434" mass="49808">MPYNVISSGLVSGTILAVEHHRFSSTTPVQHIRREVSLPPTFLSKSDTVGTDELHSKMFNTTRLWAFFPYPDYIGLFNMALFDLPDYYRNEPTLGWWGELTTYCHLSLSEISVVVFMAILWTFFRWLLTKTVFLPFGQWAGLSKTNRAKFPESAWRCIFYIASWSLAAYVLIGNHFYVFEDPPKLFKGWYPGKPVSSDIQMVYIVQGSFYLHCMFATVFLDVWRKDSLMLCIHHVVTLALIALSYGARYTTTGVMVIFCHDFNDICLEFAKCMIYTKVRNGKFHMLNERLANVAFGLFASGWILGRMYWFPLKALYSILPRTAKIYYTGHLPFGIEFNIMLWALMGMDLYWFAFIAYFFIKIVTGQVSEMEDIREDNEESSEDEMVKTNGKHEDIKDGSIANGVHPASHLKSDGPVMNGDGLKKRNVGDGAAHE</sequence>
<comment type="subcellular location">
    <subcellularLocation>
        <location evidence="1">Membrane</location>
        <topology evidence="1">Multi-pass membrane protein</topology>
    </subcellularLocation>
</comment>
<dbReference type="Proteomes" id="UP001152320">
    <property type="component" value="Chromosome 9"/>
</dbReference>
<keyword evidence="12" id="KW-1185">Reference proteome</keyword>
<feature type="transmembrane region" description="Helical" evidence="9">
    <location>
        <begin position="339"/>
        <end position="360"/>
    </location>
</feature>
<feature type="transmembrane region" description="Helical" evidence="9">
    <location>
        <begin position="290"/>
        <end position="309"/>
    </location>
</feature>
<evidence type="ECO:0000256" key="6">
    <source>
        <dbReference type="ARBA" id="ARBA00023136"/>
    </source>
</evidence>
<evidence type="ECO:0000256" key="1">
    <source>
        <dbReference type="ARBA" id="ARBA00004141"/>
    </source>
</evidence>
<evidence type="ECO:0000256" key="9">
    <source>
        <dbReference type="SAM" id="Phobius"/>
    </source>
</evidence>
<evidence type="ECO:0000256" key="4">
    <source>
        <dbReference type="ARBA" id="ARBA00022692"/>
    </source>
</evidence>
<name>A0A9Q1BZY5_HOLLE</name>
<keyword evidence="4 7" id="KW-0812">Transmembrane</keyword>
<feature type="transmembrane region" description="Helical" evidence="9">
    <location>
        <begin position="199"/>
        <end position="220"/>
    </location>
</feature>
<protein>
    <submittedName>
        <fullName evidence="11">Ceramide synthase 1</fullName>
    </submittedName>
</protein>
<evidence type="ECO:0000313" key="11">
    <source>
        <dbReference type="EMBL" id="KAJ8035629.1"/>
    </source>
</evidence>
<proteinExistence type="predicted"/>
<feature type="transmembrane region" description="Helical" evidence="9">
    <location>
        <begin position="102"/>
        <end position="124"/>
    </location>
</feature>
<gene>
    <name evidence="11" type="ORF">HOLleu_19366</name>
</gene>
<comment type="pathway">
    <text evidence="2">Lipid metabolism; sphingolipid metabolism.</text>
</comment>
<evidence type="ECO:0000256" key="3">
    <source>
        <dbReference type="ARBA" id="ARBA00004991"/>
    </source>
</evidence>
<dbReference type="InterPro" id="IPR016439">
    <property type="entry name" value="Lag1/Lac1-like"/>
</dbReference>
<feature type="domain" description="TLC" evidence="10">
    <location>
        <begin position="148"/>
        <end position="364"/>
    </location>
</feature>
<dbReference type="SMART" id="SM00724">
    <property type="entry name" value="TLC"/>
    <property type="match status" value="1"/>
</dbReference>
<accession>A0A9Q1BZY5</accession>
<dbReference type="GO" id="GO:0016020">
    <property type="term" value="C:membrane"/>
    <property type="evidence" value="ECO:0007669"/>
    <property type="project" value="UniProtKB-SubCell"/>
</dbReference>
<feature type="region of interest" description="Disordered" evidence="8">
    <location>
        <begin position="373"/>
        <end position="434"/>
    </location>
</feature>
<feature type="compositionally biased region" description="Basic and acidic residues" evidence="8">
    <location>
        <begin position="384"/>
        <end position="397"/>
    </location>
</feature>
<dbReference type="GO" id="GO:0050291">
    <property type="term" value="F:sphingosine N-acyltransferase activity"/>
    <property type="evidence" value="ECO:0007669"/>
    <property type="project" value="InterPro"/>
</dbReference>
<dbReference type="Pfam" id="PF03798">
    <property type="entry name" value="TRAM_LAG1_CLN8"/>
    <property type="match status" value="1"/>
</dbReference>
<feature type="transmembrane region" description="Helical" evidence="9">
    <location>
        <begin position="64"/>
        <end position="82"/>
    </location>
</feature>
<dbReference type="AlphaFoldDB" id="A0A9Q1BZY5"/>
<dbReference type="PANTHER" id="PTHR12560">
    <property type="entry name" value="LONGEVITY ASSURANCE FACTOR 1 LAG1"/>
    <property type="match status" value="1"/>
</dbReference>
<dbReference type="PANTHER" id="PTHR12560:SF58">
    <property type="entry name" value="CERAMIDE SYNTHASE 1"/>
    <property type="match status" value="1"/>
</dbReference>
<comment type="caution">
    <text evidence="11">The sequence shown here is derived from an EMBL/GenBank/DDBJ whole genome shotgun (WGS) entry which is preliminary data.</text>
</comment>
<organism evidence="11 12">
    <name type="scientific">Holothuria leucospilota</name>
    <name type="common">Black long sea cucumber</name>
    <name type="synonym">Mertensiothuria leucospilota</name>
    <dbReference type="NCBI Taxonomy" id="206669"/>
    <lineage>
        <taxon>Eukaryota</taxon>
        <taxon>Metazoa</taxon>
        <taxon>Echinodermata</taxon>
        <taxon>Eleutherozoa</taxon>
        <taxon>Echinozoa</taxon>
        <taxon>Holothuroidea</taxon>
        <taxon>Aspidochirotacea</taxon>
        <taxon>Aspidochirotida</taxon>
        <taxon>Holothuriidae</taxon>
        <taxon>Holothuria</taxon>
    </lineage>
</organism>
<evidence type="ECO:0000256" key="5">
    <source>
        <dbReference type="ARBA" id="ARBA00022989"/>
    </source>
</evidence>
<evidence type="ECO:0000256" key="2">
    <source>
        <dbReference type="ARBA" id="ARBA00004760"/>
    </source>
</evidence>
<keyword evidence="5 9" id="KW-1133">Transmembrane helix</keyword>
<keyword evidence="6 7" id="KW-0472">Membrane</keyword>
<dbReference type="OrthoDB" id="537032at2759"/>
<evidence type="ECO:0000313" key="12">
    <source>
        <dbReference type="Proteomes" id="UP001152320"/>
    </source>
</evidence>
<dbReference type="GO" id="GO:0046513">
    <property type="term" value="P:ceramide biosynthetic process"/>
    <property type="evidence" value="ECO:0007669"/>
    <property type="project" value="InterPro"/>
</dbReference>
<feature type="transmembrane region" description="Helical" evidence="9">
    <location>
        <begin position="157"/>
        <end position="179"/>
    </location>
</feature>
<feature type="compositionally biased region" description="Basic and acidic residues" evidence="8">
    <location>
        <begin position="421"/>
        <end position="434"/>
    </location>
</feature>
<dbReference type="PROSITE" id="PS50922">
    <property type="entry name" value="TLC"/>
    <property type="match status" value="1"/>
</dbReference>